<organism evidence="2 3">
    <name type="scientific">Chryseobacterium lathyri</name>
    <dbReference type="NCBI Taxonomy" id="395933"/>
    <lineage>
        <taxon>Bacteria</taxon>
        <taxon>Pseudomonadati</taxon>
        <taxon>Bacteroidota</taxon>
        <taxon>Flavobacteriia</taxon>
        <taxon>Flavobacteriales</taxon>
        <taxon>Weeksellaceae</taxon>
        <taxon>Chryseobacterium group</taxon>
        <taxon>Chryseobacterium</taxon>
    </lineage>
</organism>
<evidence type="ECO:0000313" key="3">
    <source>
        <dbReference type="Proteomes" id="UP000321150"/>
    </source>
</evidence>
<dbReference type="Pfam" id="PF13612">
    <property type="entry name" value="DDE_Tnp_1_3"/>
    <property type="match status" value="1"/>
</dbReference>
<proteinExistence type="predicted"/>
<evidence type="ECO:0000313" key="2">
    <source>
        <dbReference type="EMBL" id="GEN74037.1"/>
    </source>
</evidence>
<evidence type="ECO:0000259" key="1">
    <source>
        <dbReference type="Pfam" id="PF13612"/>
    </source>
</evidence>
<dbReference type="AlphaFoldDB" id="A0A511YFQ7"/>
<accession>A0A511YFQ7</accession>
<reference evidence="2 3" key="1">
    <citation type="submission" date="2019-07" db="EMBL/GenBank/DDBJ databases">
        <title>Whole genome shotgun sequence of Chryseobacterium lathyri NBRC 105250.</title>
        <authorList>
            <person name="Hosoyama A."/>
            <person name="Uohara A."/>
            <person name="Ohji S."/>
            <person name="Ichikawa N."/>
        </authorList>
    </citation>
    <scope>NUCLEOTIDE SEQUENCE [LARGE SCALE GENOMIC DNA]</scope>
    <source>
        <strain evidence="2 3">NBRC 105250</strain>
    </source>
</reference>
<dbReference type="InterPro" id="IPR025668">
    <property type="entry name" value="Tnp_DDE_dom"/>
</dbReference>
<feature type="domain" description="Transposase DDE" evidence="1">
    <location>
        <begin position="1"/>
        <end position="78"/>
    </location>
</feature>
<name>A0A511YFQ7_9FLAO</name>
<comment type="caution">
    <text evidence="2">The sequence shown here is derived from an EMBL/GenBank/DDBJ whole genome shotgun (WGS) entry which is preliminary data.</text>
</comment>
<gene>
    <name evidence="2" type="ORF">CLA01_41090</name>
</gene>
<dbReference type="Proteomes" id="UP000321150">
    <property type="component" value="Unassembled WGS sequence"/>
</dbReference>
<dbReference type="OrthoDB" id="706456at2"/>
<sequence length="103" mass="12108">MAQQLFGKLFADKGYLSKALCEVLFADGIQLFTKLRKNMKNHIMKMEDKILLRKRVIIETINDELKNHCQMKYSRNRNVNNFMMNILGGLTAYSFFPKNRQST</sequence>
<protein>
    <recommendedName>
        <fullName evidence="1">Transposase DDE domain-containing protein</fullName>
    </recommendedName>
</protein>
<dbReference type="EMBL" id="BJYI01000025">
    <property type="protein sequence ID" value="GEN74037.1"/>
    <property type="molecule type" value="Genomic_DNA"/>
</dbReference>